<protein>
    <recommendedName>
        <fullName evidence="3">YecA family protein</fullName>
    </recommendedName>
</protein>
<evidence type="ECO:0000313" key="1">
    <source>
        <dbReference type="EMBL" id="PVZ69025.1"/>
    </source>
</evidence>
<organism evidence="1 2">
    <name type="scientific">Pelagibaculum spongiae</name>
    <dbReference type="NCBI Taxonomy" id="2080658"/>
    <lineage>
        <taxon>Bacteria</taxon>
        <taxon>Pseudomonadati</taxon>
        <taxon>Pseudomonadota</taxon>
        <taxon>Gammaproteobacteria</taxon>
        <taxon>Oceanospirillales</taxon>
        <taxon>Pelagibaculum</taxon>
    </lineage>
</organism>
<dbReference type="InterPro" id="IPR011978">
    <property type="entry name" value="YgfB-like"/>
</dbReference>
<dbReference type="InterPro" id="IPR036255">
    <property type="entry name" value="YgfB-like_sf"/>
</dbReference>
<evidence type="ECO:0008006" key="3">
    <source>
        <dbReference type="Google" id="ProtNLM"/>
    </source>
</evidence>
<accession>A0A2V1GTL6</accession>
<dbReference type="EMBL" id="QDDL01000004">
    <property type="protein sequence ID" value="PVZ69025.1"/>
    <property type="molecule type" value="Genomic_DNA"/>
</dbReference>
<evidence type="ECO:0000313" key="2">
    <source>
        <dbReference type="Proteomes" id="UP000244906"/>
    </source>
</evidence>
<dbReference type="SUPFAM" id="SSF101327">
    <property type="entry name" value="YgfB-like"/>
    <property type="match status" value="1"/>
</dbReference>
<dbReference type="RefSeq" id="WP_116687407.1">
    <property type="nucleotide sequence ID" value="NZ_CAWNYD010000004.1"/>
</dbReference>
<dbReference type="AlphaFoldDB" id="A0A2V1GTL6"/>
<proteinExistence type="predicted"/>
<dbReference type="NCBIfam" id="TIGR02292">
    <property type="entry name" value="ygfB_yecA"/>
    <property type="match status" value="1"/>
</dbReference>
<sequence length="181" mass="20417">MQPCDLYHNLEDQLAELLPESDSALSPLGSHGYLTALAVNQTATSKDALSQQLSGEETSEPTLELLAAQLLESIEKSLYRGEKPELPCSLHLGNEPDDSELREWAAAFFEVIMDNPDRWHPENHQEEIARLMLPIQLAAGVLEPTDEQAVLKNRKLSKQILQEMPNVLQELYLLYQEQIDQ</sequence>
<reference evidence="1 2" key="1">
    <citation type="submission" date="2018-04" db="EMBL/GenBank/DDBJ databases">
        <title>Thalassorhabdus spongiae gen. nov., sp. nov., isolated from a marine sponge in South-West Iceland.</title>
        <authorList>
            <person name="Knobloch S."/>
            <person name="Daussin A."/>
            <person name="Johannsson R."/>
            <person name="Marteinsson V.T."/>
        </authorList>
    </citation>
    <scope>NUCLEOTIDE SEQUENCE [LARGE SCALE GENOMIC DNA]</scope>
    <source>
        <strain evidence="1 2">Hp12</strain>
    </source>
</reference>
<name>A0A2V1GTL6_9GAMM</name>
<dbReference type="OrthoDB" id="7008537at2"/>
<gene>
    <name evidence="1" type="ORF">DC094_12390</name>
</gene>
<keyword evidence="2" id="KW-1185">Reference proteome</keyword>
<comment type="caution">
    <text evidence="1">The sequence shown here is derived from an EMBL/GenBank/DDBJ whole genome shotgun (WGS) entry which is preliminary data.</text>
</comment>
<dbReference type="Proteomes" id="UP000244906">
    <property type="component" value="Unassembled WGS sequence"/>
</dbReference>
<dbReference type="Pfam" id="PF03695">
    <property type="entry name" value="UPF0149"/>
    <property type="match status" value="1"/>
</dbReference>